<organism evidence="2 3">
    <name type="scientific">Mycolicibacterium mageritense</name>
    <name type="common">Mycobacterium mageritense</name>
    <dbReference type="NCBI Taxonomy" id="53462"/>
    <lineage>
        <taxon>Bacteria</taxon>
        <taxon>Bacillati</taxon>
        <taxon>Actinomycetota</taxon>
        <taxon>Actinomycetes</taxon>
        <taxon>Mycobacteriales</taxon>
        <taxon>Mycobacteriaceae</taxon>
        <taxon>Mycolicibacterium</taxon>
    </lineage>
</organism>
<evidence type="ECO:0000313" key="2">
    <source>
        <dbReference type="EMBL" id="BBX37478.1"/>
    </source>
</evidence>
<reference evidence="2 3" key="1">
    <citation type="journal article" date="2019" name="Emerg. Microbes Infect.">
        <title>Comprehensive subspecies identification of 175 nontuberculous mycobacteria species based on 7547 genomic profiles.</title>
        <authorList>
            <person name="Matsumoto Y."/>
            <person name="Kinjo T."/>
            <person name="Motooka D."/>
            <person name="Nabeya D."/>
            <person name="Jung N."/>
            <person name="Uechi K."/>
            <person name="Horii T."/>
            <person name="Iida T."/>
            <person name="Fujita J."/>
            <person name="Nakamura S."/>
        </authorList>
    </citation>
    <scope>NUCLEOTIDE SEQUENCE [LARGE SCALE GENOMIC DNA]</scope>
    <source>
        <strain evidence="2 3">JCM 12375</strain>
    </source>
</reference>
<dbReference type="EMBL" id="AP022567">
    <property type="protein sequence ID" value="BBX37478.1"/>
    <property type="molecule type" value="Genomic_DNA"/>
</dbReference>
<evidence type="ECO:0000313" key="3">
    <source>
        <dbReference type="Proteomes" id="UP000465622"/>
    </source>
</evidence>
<dbReference type="Proteomes" id="UP000465622">
    <property type="component" value="Chromosome"/>
</dbReference>
<feature type="domain" description="N-acetyltransferase" evidence="1">
    <location>
        <begin position="34"/>
        <end position="187"/>
    </location>
</feature>
<dbReference type="InterPro" id="IPR000182">
    <property type="entry name" value="GNAT_dom"/>
</dbReference>
<dbReference type="Pfam" id="PF00583">
    <property type="entry name" value="Acetyltransf_1"/>
    <property type="match status" value="1"/>
</dbReference>
<name>A0ABM7I3K8_MYCME</name>
<proteinExistence type="predicted"/>
<protein>
    <recommendedName>
        <fullName evidence="1">N-acetyltransferase domain-containing protein</fullName>
    </recommendedName>
</protein>
<dbReference type="PROSITE" id="PS51186">
    <property type="entry name" value="GNAT"/>
    <property type="match status" value="1"/>
</dbReference>
<dbReference type="Gene3D" id="3.40.630.30">
    <property type="match status" value="1"/>
</dbReference>
<accession>A0ABM7I3K8</accession>
<gene>
    <name evidence="2" type="ORF">MMAGJ_67600</name>
</gene>
<evidence type="ECO:0000259" key="1">
    <source>
        <dbReference type="PROSITE" id="PS51186"/>
    </source>
</evidence>
<keyword evidence="3" id="KW-1185">Reference proteome</keyword>
<dbReference type="SUPFAM" id="SSF55729">
    <property type="entry name" value="Acyl-CoA N-acyltransferases (Nat)"/>
    <property type="match status" value="1"/>
</dbReference>
<sequence length="187" mass="21118">METARFWSYVDAAEMDTAAQQQVSRAELLDGARVVLRRLRPRDADQVVRLYETLTDEECYFRFFALHPVHLREWARSLTEPAADRYALGAFEADVLLGVANYVEDPSHGCTEVAVVVDHNQHLRGVGTVLLQRLGQIAKEHGVHRFVAEVLALNRPLLEMIADSGWPCTRRLDSSVIHIDIDLDAVN</sequence>
<dbReference type="InterPro" id="IPR016181">
    <property type="entry name" value="Acyl_CoA_acyltransferase"/>
</dbReference>